<dbReference type="EMBL" id="CP000085">
    <property type="protein sequence ID" value="ABC33980.1"/>
    <property type="molecule type" value="Genomic_DNA"/>
</dbReference>
<dbReference type="PROSITE" id="PS50851">
    <property type="entry name" value="CHEW"/>
    <property type="match status" value="1"/>
</dbReference>
<dbReference type="GO" id="GO:0005737">
    <property type="term" value="C:cytoplasm"/>
    <property type="evidence" value="ECO:0007669"/>
    <property type="project" value="InterPro"/>
</dbReference>
<dbReference type="InterPro" id="IPR008207">
    <property type="entry name" value="Sig_transdc_His_kin_Hpt_dom"/>
</dbReference>
<evidence type="ECO:0000256" key="9">
    <source>
        <dbReference type="ARBA" id="ARBA00022840"/>
    </source>
</evidence>
<dbReference type="SUPFAM" id="SSF47226">
    <property type="entry name" value="Histidine-containing phosphotransfer domain, HPT domain"/>
    <property type="match status" value="1"/>
</dbReference>
<feature type="region of interest" description="Disordered" evidence="13">
    <location>
        <begin position="277"/>
        <end position="355"/>
    </location>
</feature>
<dbReference type="CDD" id="cd00731">
    <property type="entry name" value="CheA_reg"/>
    <property type="match status" value="1"/>
</dbReference>
<dbReference type="InterPro" id="IPR036641">
    <property type="entry name" value="HPT_dom_sf"/>
</dbReference>
<dbReference type="InterPro" id="IPR003594">
    <property type="entry name" value="HATPase_dom"/>
</dbReference>
<evidence type="ECO:0000256" key="5">
    <source>
        <dbReference type="ARBA" id="ARBA00022553"/>
    </source>
</evidence>
<evidence type="ECO:0000256" key="10">
    <source>
        <dbReference type="ARBA" id="ARBA00023012"/>
    </source>
</evidence>
<dbReference type="Gene3D" id="2.30.30.40">
    <property type="entry name" value="SH3 Domains"/>
    <property type="match status" value="1"/>
</dbReference>
<dbReference type="AlphaFoldDB" id="Q2T8Z1"/>
<reference evidence="17 18" key="1">
    <citation type="journal article" date="2005" name="BMC Genomics">
        <title>Bacterial genome adaptation to niches: divergence of the potential virulence genes in three Burkholderia species of different survival strategies.</title>
        <authorList>
            <person name="Kim H.S."/>
            <person name="Schell M.A."/>
            <person name="Yu Y."/>
            <person name="Ulrich R.L."/>
            <person name="Sarria S.H."/>
            <person name="Nierman W.C."/>
            <person name="DeShazer D."/>
        </authorList>
    </citation>
    <scope>NUCLEOTIDE SEQUENCE [LARGE SCALE GENOMIC DNA]</scope>
    <source>
        <strain evidence="18">ATCC 700388 / DSM 13276 / CCUG 48851 / CIP 106301 / E264</strain>
    </source>
</reference>
<dbReference type="KEGG" id="bte:BTH_II0156"/>
<dbReference type="GO" id="GO:0000155">
    <property type="term" value="F:phosphorelay sensor kinase activity"/>
    <property type="evidence" value="ECO:0007669"/>
    <property type="project" value="InterPro"/>
</dbReference>
<evidence type="ECO:0000256" key="3">
    <source>
        <dbReference type="ARBA" id="ARBA00021495"/>
    </source>
</evidence>
<keyword evidence="18" id="KW-1185">Reference proteome</keyword>
<evidence type="ECO:0000256" key="13">
    <source>
        <dbReference type="SAM" id="MobiDB-lite"/>
    </source>
</evidence>
<dbReference type="InterPro" id="IPR005467">
    <property type="entry name" value="His_kinase_dom"/>
</dbReference>
<feature type="compositionally biased region" description="Low complexity" evidence="13">
    <location>
        <begin position="311"/>
        <end position="339"/>
    </location>
</feature>
<dbReference type="InterPro" id="IPR036890">
    <property type="entry name" value="HATPase_C_sf"/>
</dbReference>
<evidence type="ECO:0000313" key="17">
    <source>
        <dbReference type="EMBL" id="ABC33980.1"/>
    </source>
</evidence>
<dbReference type="InterPro" id="IPR037006">
    <property type="entry name" value="CheA-like_homodim_sf"/>
</dbReference>
<dbReference type="GO" id="GO:0005524">
    <property type="term" value="F:ATP binding"/>
    <property type="evidence" value="ECO:0007669"/>
    <property type="project" value="UniProtKB-KW"/>
</dbReference>
<dbReference type="SMART" id="SM00073">
    <property type="entry name" value="HPT"/>
    <property type="match status" value="1"/>
</dbReference>
<dbReference type="FunFam" id="3.30.565.10:FF:000016">
    <property type="entry name" value="Chemotaxis protein CheA, putative"/>
    <property type="match status" value="1"/>
</dbReference>
<dbReference type="PROSITE" id="PS50109">
    <property type="entry name" value="HIS_KIN"/>
    <property type="match status" value="1"/>
</dbReference>
<feature type="domain" description="CheW-like" evidence="15">
    <location>
        <begin position="604"/>
        <end position="737"/>
    </location>
</feature>
<evidence type="ECO:0000256" key="2">
    <source>
        <dbReference type="ARBA" id="ARBA00012438"/>
    </source>
</evidence>
<dbReference type="Gene3D" id="3.30.565.10">
    <property type="entry name" value="Histidine kinase-like ATPase, C-terminal domain"/>
    <property type="match status" value="1"/>
</dbReference>
<dbReference type="SUPFAM" id="SSF47384">
    <property type="entry name" value="Homodimeric domain of signal transducing histidine kinase"/>
    <property type="match status" value="1"/>
</dbReference>
<keyword evidence="8" id="KW-0418">Kinase</keyword>
<dbReference type="Gene3D" id="1.10.287.560">
    <property type="entry name" value="Histidine kinase CheA-like, homodimeric domain"/>
    <property type="match status" value="1"/>
</dbReference>
<proteinExistence type="predicted"/>
<dbReference type="InterPro" id="IPR004105">
    <property type="entry name" value="CheA-like_dim"/>
</dbReference>
<dbReference type="InterPro" id="IPR036097">
    <property type="entry name" value="HisK_dim/P_sf"/>
</dbReference>
<dbReference type="PANTHER" id="PTHR43395:SF10">
    <property type="entry name" value="CHEMOTAXIS PROTEIN CHEA"/>
    <property type="match status" value="1"/>
</dbReference>
<keyword evidence="10" id="KW-0902">Two-component regulatory system</keyword>
<dbReference type="InterPro" id="IPR036061">
    <property type="entry name" value="CheW-like_dom_sf"/>
</dbReference>
<evidence type="ECO:0000256" key="7">
    <source>
        <dbReference type="ARBA" id="ARBA00022741"/>
    </source>
</evidence>
<dbReference type="InterPro" id="IPR002545">
    <property type="entry name" value="CheW-lke_dom"/>
</dbReference>
<sequence length="747" mass="79513">MSIDLSQFSDVFFEEAEEHLRAMETLLLACDVSNPDAEDLNAIFRAAHSIKGGAGAFGFVELTGVTHVLETLLDRIRKKELPLRAAMVDAFLRATDLLAVMLAAYRSAEALPEQSIAETKRSLERLSQGEGAHDGDAVTPVSEPVAAPAEHDGDAHPLAEDLDDAYRDTSPAVTPPPGCLHVRIAAGAPIDDAGVMSCLASYGRVLEHHPGSCDRPWRYLCETSRDAADIHGTLTFLIDPDRLAIDQAATEEGAMPPEWEEEHDGYGFFVPVPPIDGGEAAREADARAEPAREEAGNARAATGRPETEAIAPAGDAPAASADAPASASLSSPRSRPAGDAAGGDGAAKRNGAGGSSIRVSVEKVDQLLNLVGELVITQSMLAQAATELDSNQRERLIGGIGQLERNSRELQEAVMSIRMLPISAVFNRFPRVVRDLAMQLGKQVDLQMIGEHTELDKGFIEKLADPMMHLVRNSVDHGIEAPQARVRGGKPATGRLTLRASQQGSDIAIEVIDDGGGLKRERILEKARESGLPVSEAMTDREVWMLIFEPGFSTAAAVTDVSGRGVGMDVVRRNIQAMGGRIDVDSTPGVGTAISIRLPLTLAILDGMSVRIGGSRYIVPLAFITEAVMPADTDIRTVQGSGRVVNVRGEYLPLRSLADLFETGQDTTDGSLALILACDSQKVALLVDELLGQHQVVIKNLETNYRRVRGAAGATIMGDGRVALILDVMSLVMSARNSANVSEVESV</sequence>
<evidence type="ECO:0000256" key="8">
    <source>
        <dbReference type="ARBA" id="ARBA00022777"/>
    </source>
</evidence>
<dbReference type="PROSITE" id="PS50894">
    <property type="entry name" value="HPT"/>
    <property type="match status" value="1"/>
</dbReference>
<gene>
    <name evidence="17" type="ordered locus">BTH_II0156</name>
</gene>
<keyword evidence="7" id="KW-0547">Nucleotide-binding</keyword>
<evidence type="ECO:0000256" key="6">
    <source>
        <dbReference type="ARBA" id="ARBA00022679"/>
    </source>
</evidence>
<organism evidence="17 18">
    <name type="scientific">Burkholderia thailandensis (strain ATCC 700388 / DSM 13276 / CCUG 48851 / CIP 106301 / E264)</name>
    <dbReference type="NCBI Taxonomy" id="271848"/>
    <lineage>
        <taxon>Bacteria</taxon>
        <taxon>Pseudomonadati</taxon>
        <taxon>Pseudomonadota</taxon>
        <taxon>Betaproteobacteria</taxon>
        <taxon>Burkholderiales</taxon>
        <taxon>Burkholderiaceae</taxon>
        <taxon>Burkholderia</taxon>
        <taxon>pseudomallei group</taxon>
    </lineage>
</organism>
<evidence type="ECO:0000313" key="18">
    <source>
        <dbReference type="Proteomes" id="UP000001930"/>
    </source>
</evidence>
<dbReference type="InterPro" id="IPR004358">
    <property type="entry name" value="Sig_transdc_His_kin-like_C"/>
</dbReference>
<comment type="catalytic activity">
    <reaction evidence="1">
        <text>ATP + protein L-histidine = ADP + protein N-phospho-L-histidine.</text>
        <dbReference type="EC" id="2.7.13.3"/>
    </reaction>
</comment>
<dbReference type="RefSeq" id="WP_011400817.1">
    <property type="nucleotide sequence ID" value="NC_007650.1"/>
</dbReference>
<feature type="domain" description="Histidine kinase" evidence="14">
    <location>
        <begin position="389"/>
        <end position="602"/>
    </location>
</feature>
<evidence type="ECO:0000256" key="1">
    <source>
        <dbReference type="ARBA" id="ARBA00000085"/>
    </source>
</evidence>
<name>Q2T8Z1_BURTA</name>
<evidence type="ECO:0000256" key="12">
    <source>
        <dbReference type="PROSITE-ProRule" id="PRU00110"/>
    </source>
</evidence>
<dbReference type="SMART" id="SM00387">
    <property type="entry name" value="HATPase_c"/>
    <property type="match status" value="1"/>
</dbReference>
<dbReference type="SMART" id="SM00260">
    <property type="entry name" value="CheW"/>
    <property type="match status" value="1"/>
</dbReference>
<keyword evidence="6" id="KW-0808">Transferase</keyword>
<keyword evidence="9" id="KW-0067">ATP-binding</keyword>
<feature type="compositionally biased region" description="Basic and acidic residues" evidence="13">
    <location>
        <begin position="279"/>
        <end position="296"/>
    </location>
</feature>
<dbReference type="Pfam" id="PF01584">
    <property type="entry name" value="CheW"/>
    <property type="match status" value="1"/>
</dbReference>
<dbReference type="SUPFAM" id="SSF55874">
    <property type="entry name" value="ATPase domain of HSP90 chaperone/DNA topoisomerase II/histidine kinase"/>
    <property type="match status" value="1"/>
</dbReference>
<dbReference type="PANTHER" id="PTHR43395">
    <property type="entry name" value="SENSOR HISTIDINE KINASE CHEA"/>
    <property type="match status" value="1"/>
</dbReference>
<feature type="modified residue" description="Phosphohistidine" evidence="12">
    <location>
        <position position="48"/>
    </location>
</feature>
<dbReference type="Pfam" id="PF01627">
    <property type="entry name" value="Hpt"/>
    <property type="match status" value="1"/>
</dbReference>
<protein>
    <recommendedName>
        <fullName evidence="3">Chemotaxis protein CheA</fullName>
        <ecNumber evidence="2">2.7.13.3</ecNumber>
    </recommendedName>
</protein>
<dbReference type="GO" id="GO:0006935">
    <property type="term" value="P:chemotaxis"/>
    <property type="evidence" value="ECO:0007669"/>
    <property type="project" value="UniProtKB-KW"/>
</dbReference>
<dbReference type="SUPFAM" id="SSF50341">
    <property type="entry name" value="CheW-like"/>
    <property type="match status" value="1"/>
</dbReference>
<keyword evidence="4" id="KW-0145">Chemotaxis</keyword>
<evidence type="ECO:0000256" key="4">
    <source>
        <dbReference type="ARBA" id="ARBA00022500"/>
    </source>
</evidence>
<dbReference type="GeneID" id="45117660"/>
<feature type="domain" description="HPt" evidence="16">
    <location>
        <begin position="1"/>
        <end position="105"/>
    </location>
</feature>
<dbReference type="Pfam" id="PF02895">
    <property type="entry name" value="H-kinase_dim"/>
    <property type="match status" value="1"/>
</dbReference>
<dbReference type="Proteomes" id="UP000001930">
    <property type="component" value="Chromosome II"/>
</dbReference>
<evidence type="ECO:0000256" key="11">
    <source>
        <dbReference type="ARBA" id="ARBA00035100"/>
    </source>
</evidence>
<evidence type="ECO:0000259" key="16">
    <source>
        <dbReference type="PROSITE" id="PS50894"/>
    </source>
</evidence>
<comment type="function">
    <text evidence="11">Involved in the transmission of sensory signals from the chemoreceptors to the flagellar motors. CheA is autophosphorylated; it can transfer its phosphate group to either CheB or CheY.</text>
</comment>
<evidence type="ECO:0000259" key="15">
    <source>
        <dbReference type="PROSITE" id="PS50851"/>
    </source>
</evidence>
<dbReference type="CDD" id="cd16916">
    <property type="entry name" value="HATPase_CheA-like"/>
    <property type="match status" value="1"/>
</dbReference>
<dbReference type="SMART" id="SM01231">
    <property type="entry name" value="H-kinase_dim"/>
    <property type="match status" value="1"/>
</dbReference>
<dbReference type="Pfam" id="PF02518">
    <property type="entry name" value="HATPase_c"/>
    <property type="match status" value="1"/>
</dbReference>
<keyword evidence="5 12" id="KW-0597">Phosphoprotein</keyword>
<evidence type="ECO:0000259" key="14">
    <source>
        <dbReference type="PROSITE" id="PS50109"/>
    </source>
</evidence>
<accession>Q2T8Z1</accession>
<dbReference type="Gene3D" id="1.20.120.160">
    <property type="entry name" value="HPT domain"/>
    <property type="match status" value="1"/>
</dbReference>
<dbReference type="EC" id="2.7.13.3" evidence="2"/>
<dbReference type="HOGENOM" id="CLU_000650_3_6_4"/>
<dbReference type="PRINTS" id="PR00344">
    <property type="entry name" value="BCTRLSENSOR"/>
</dbReference>
<dbReference type="CDD" id="cd00088">
    <property type="entry name" value="HPT"/>
    <property type="match status" value="1"/>
</dbReference>
<dbReference type="FunFam" id="2.30.30.40:FF:000048">
    <property type="entry name" value="Chemotaxis protein CheA, putative"/>
    <property type="match status" value="1"/>
</dbReference>
<dbReference type="InterPro" id="IPR051315">
    <property type="entry name" value="Bact_Chemotaxis_CheA"/>
</dbReference>